<name>A0ABM3YBB2_ERIEU</name>
<evidence type="ECO:0000313" key="5">
    <source>
        <dbReference type="RefSeq" id="XP_060058358.1"/>
    </source>
</evidence>
<keyword evidence="4" id="KW-1185">Reference proteome</keyword>
<evidence type="ECO:0000313" key="4">
    <source>
        <dbReference type="Proteomes" id="UP001652624"/>
    </source>
</evidence>
<keyword evidence="1" id="KW-0433">Leucine-rich repeat</keyword>
<evidence type="ECO:0000256" key="2">
    <source>
        <dbReference type="ARBA" id="ARBA00022737"/>
    </source>
</evidence>
<dbReference type="RefSeq" id="XP_060058358.1">
    <property type="nucleotide sequence ID" value="XM_060202375.1"/>
</dbReference>
<evidence type="ECO:0000256" key="1">
    <source>
        <dbReference type="ARBA" id="ARBA00022614"/>
    </source>
</evidence>
<keyword evidence="2" id="KW-0677">Repeat</keyword>
<dbReference type="GeneID" id="103128265"/>
<organism evidence="4 5">
    <name type="scientific">Erinaceus europaeus</name>
    <name type="common">Western European hedgehog</name>
    <dbReference type="NCBI Taxonomy" id="9365"/>
    <lineage>
        <taxon>Eukaryota</taxon>
        <taxon>Metazoa</taxon>
        <taxon>Chordata</taxon>
        <taxon>Craniata</taxon>
        <taxon>Vertebrata</taxon>
        <taxon>Euteleostomi</taxon>
        <taxon>Mammalia</taxon>
        <taxon>Eutheria</taxon>
        <taxon>Laurasiatheria</taxon>
        <taxon>Eulipotyphla</taxon>
        <taxon>Erinaceidae</taxon>
        <taxon>Erinaceinae</taxon>
        <taxon>Erinaceus</taxon>
    </lineage>
</organism>
<sequence length="594" mass="66341">MQAEEAELGAAAQGKDQGLKLGVLEATQTHVQVLEGGCIYLQQSSQGLTDRGQGESPQTQVLSGSGTASLNTKEDDLTQAAFRPTLDSSSCDIIPISDWIKMSNYNPSSLLQQAFQSLLGDEDLAISSLRSLPAELFPCLFLEAYTHRLWETLKALVQNWPFERLPLGALVQDVVPENPSIKAVMDGIDILLKQDVPPRCKLQVLDLRNTGHKFWSVWTGVSFRVDSQRRKLVAEGASRNENGVPCLEVCVDLYLSQKPADQTFTYLLNWIQERKGVHLSCKKVTVYSLPSKNDRFLHAMPLCGIQEVEVHCTWPFSGLHLFSQLLGKMKSLLRLSLDITVPNAVTPEEEEKRAQSVKQFASVFLHLRHLQELYLESPSFLQGHLDQVFRFLNTPLEVFSLTNCTLTERDLIHLFQSPHITHLKDLCLRGVPLTSVSEPLRALLEINAATLQHLDMGLCGLQDPQLEALLPALSSCSQLSSLSLHGNRLSMDTLEKLLCCTSGLQHLCLQLFPAPLETFTPQGALHPGAFNLICTQISKILRDLGHPRSIMLSTGHCKYCAKKVFRNWEPMILPCLLCLCDYKRLYFRLTGSDM</sequence>
<feature type="compositionally biased region" description="Polar residues" evidence="3">
    <location>
        <begin position="55"/>
        <end position="71"/>
    </location>
</feature>
<evidence type="ECO:0000256" key="3">
    <source>
        <dbReference type="SAM" id="MobiDB-lite"/>
    </source>
</evidence>
<dbReference type="SUPFAM" id="SSF52047">
    <property type="entry name" value="RNI-like"/>
    <property type="match status" value="1"/>
</dbReference>
<dbReference type="InterPro" id="IPR032675">
    <property type="entry name" value="LRR_dom_sf"/>
</dbReference>
<feature type="region of interest" description="Disordered" evidence="3">
    <location>
        <begin position="47"/>
        <end position="71"/>
    </location>
</feature>
<accession>A0ABM3YBB2</accession>
<dbReference type="InterPro" id="IPR050694">
    <property type="entry name" value="LRRC14/PRAME"/>
</dbReference>
<dbReference type="PANTHER" id="PTHR14224">
    <property type="entry name" value="SIMILAR TO PREFERENTIALLY EXPRESSED ANTIGEN IN MELANOMA-LIKE 3"/>
    <property type="match status" value="1"/>
</dbReference>
<protein>
    <submittedName>
        <fullName evidence="5">PRAME family member 7-like</fullName>
    </submittedName>
</protein>
<reference evidence="5" key="1">
    <citation type="submission" date="2025-08" db="UniProtKB">
        <authorList>
            <consortium name="RefSeq"/>
        </authorList>
    </citation>
    <scope>IDENTIFICATION</scope>
</reference>
<dbReference type="Proteomes" id="UP001652624">
    <property type="component" value="Chromosome 11"/>
</dbReference>
<dbReference type="PANTHER" id="PTHR14224:SF19">
    <property type="entry name" value="PRAME FAMILY MEMBER 11-RELATED"/>
    <property type="match status" value="1"/>
</dbReference>
<proteinExistence type="predicted"/>
<gene>
    <name evidence="5" type="primary">LOC103128265</name>
</gene>
<dbReference type="Gene3D" id="3.80.10.10">
    <property type="entry name" value="Ribonuclease Inhibitor"/>
    <property type="match status" value="1"/>
</dbReference>